<dbReference type="SUPFAM" id="SSF54160">
    <property type="entry name" value="Chromo domain-like"/>
    <property type="match status" value="1"/>
</dbReference>
<dbReference type="Gene3D" id="3.10.20.370">
    <property type="match status" value="1"/>
</dbReference>
<dbReference type="CDD" id="cd09274">
    <property type="entry name" value="RNase_HI_RT_Ty3"/>
    <property type="match status" value="1"/>
</dbReference>
<feature type="domain" description="Tf2-1-like SH3-like" evidence="4">
    <location>
        <begin position="117"/>
        <end position="178"/>
    </location>
</feature>
<organism evidence="5">
    <name type="scientific">Ananas comosus var. bracteatus</name>
    <name type="common">red pineapple</name>
    <dbReference type="NCBI Taxonomy" id="296719"/>
    <lineage>
        <taxon>Eukaryota</taxon>
        <taxon>Viridiplantae</taxon>
        <taxon>Streptophyta</taxon>
        <taxon>Embryophyta</taxon>
        <taxon>Tracheophyta</taxon>
        <taxon>Spermatophyta</taxon>
        <taxon>Magnoliopsida</taxon>
        <taxon>Liliopsida</taxon>
        <taxon>Poales</taxon>
        <taxon>Bromeliaceae</taxon>
        <taxon>Bromelioideae</taxon>
        <taxon>Ananas</taxon>
    </lineage>
</organism>
<dbReference type="AlphaFoldDB" id="A0A6V7QMH4"/>
<dbReference type="InterPro" id="IPR050951">
    <property type="entry name" value="Retrovirus_Pol_polyprotein"/>
</dbReference>
<name>A0A6V7QMH4_ANACO</name>
<feature type="domain" description="Reverse transcriptase/retrotransposon-derived protein RNase H-like" evidence="3">
    <location>
        <begin position="9"/>
        <end position="103"/>
    </location>
</feature>
<dbReference type="Pfam" id="PF17919">
    <property type="entry name" value="RT_RNaseH_2"/>
    <property type="match status" value="1"/>
</dbReference>
<reference evidence="5" key="1">
    <citation type="submission" date="2020-07" db="EMBL/GenBank/DDBJ databases">
        <authorList>
            <person name="Lin J."/>
        </authorList>
    </citation>
    <scope>NUCLEOTIDE SEQUENCE</scope>
</reference>
<proteinExistence type="predicted"/>
<dbReference type="FunFam" id="3.10.20.370:FF:000001">
    <property type="entry name" value="Retrovirus-related Pol polyprotein from transposon 17.6-like protein"/>
    <property type="match status" value="1"/>
</dbReference>
<dbReference type="InterPro" id="IPR043502">
    <property type="entry name" value="DNA/RNA_pol_sf"/>
</dbReference>
<dbReference type="InterPro" id="IPR016197">
    <property type="entry name" value="Chromo-like_dom_sf"/>
</dbReference>
<dbReference type="InterPro" id="IPR041577">
    <property type="entry name" value="RT_RNaseH_2"/>
</dbReference>
<dbReference type="GO" id="GO:0003824">
    <property type="term" value="F:catalytic activity"/>
    <property type="evidence" value="ECO:0007669"/>
    <property type="project" value="UniProtKB-KW"/>
</dbReference>
<dbReference type="EMBL" id="LR862137">
    <property type="protein sequence ID" value="CAD1843956.1"/>
    <property type="molecule type" value="Genomic_DNA"/>
</dbReference>
<dbReference type="PANTHER" id="PTHR37984">
    <property type="entry name" value="PROTEIN CBG26694"/>
    <property type="match status" value="1"/>
</dbReference>
<dbReference type="InterPro" id="IPR056924">
    <property type="entry name" value="SH3_Tf2-1"/>
</dbReference>
<feature type="region of interest" description="Disordered" evidence="2">
    <location>
        <begin position="253"/>
        <end position="275"/>
    </location>
</feature>
<keyword evidence="1" id="KW-0511">Multifunctional enzyme</keyword>
<sequence length="275" mass="31273">MLGKEGFKWTNERHYAFQQLKKAVSAAPVLALPDFTIDFTIETDASGIGVGAVLLQKGRPIAFMSKPLSPRNRQLSTYEREMLAIVIAVQKWRPYLIGRHFKIKTDHQSLKYLMEQRVYVKLQPYKQLSGCKHAFQKLSPRYFGPFEVISRVGPVAYKLQLPETTKIHPTFHISQLKRKIGSAPSSPTIPAYINTEGHLLVEPIAALDRRMVKRHGKAATQLLIHWSNQPKENATWKYFTDLQRRFPHFDPWGQGSFRGEGADTPANLGSTHPAD</sequence>
<evidence type="ECO:0000256" key="1">
    <source>
        <dbReference type="ARBA" id="ARBA00023268"/>
    </source>
</evidence>
<accession>A0A6V7QMH4</accession>
<evidence type="ECO:0000256" key="2">
    <source>
        <dbReference type="SAM" id="MobiDB-lite"/>
    </source>
</evidence>
<dbReference type="Pfam" id="PF24626">
    <property type="entry name" value="SH3_Tf2-1"/>
    <property type="match status" value="1"/>
</dbReference>
<protein>
    <submittedName>
        <fullName evidence="5">Uncharacterized protein</fullName>
    </submittedName>
</protein>
<evidence type="ECO:0000313" key="5">
    <source>
        <dbReference type="EMBL" id="CAD1843956.1"/>
    </source>
</evidence>
<dbReference type="PANTHER" id="PTHR37984:SF5">
    <property type="entry name" value="PROTEIN NYNRIN-LIKE"/>
    <property type="match status" value="1"/>
</dbReference>
<gene>
    <name evidence="5" type="ORF">CB5_LOCUS27167</name>
</gene>
<dbReference type="SUPFAM" id="SSF56672">
    <property type="entry name" value="DNA/RNA polymerases"/>
    <property type="match status" value="1"/>
</dbReference>
<evidence type="ECO:0000259" key="4">
    <source>
        <dbReference type="Pfam" id="PF24626"/>
    </source>
</evidence>
<evidence type="ECO:0000259" key="3">
    <source>
        <dbReference type="Pfam" id="PF17919"/>
    </source>
</evidence>